<dbReference type="GO" id="GO:0022857">
    <property type="term" value="F:transmembrane transporter activity"/>
    <property type="evidence" value="ECO:0007669"/>
    <property type="project" value="InterPro"/>
</dbReference>
<dbReference type="Gene3D" id="1.10.1760.20">
    <property type="match status" value="1"/>
</dbReference>
<feature type="transmembrane region" description="Helical" evidence="1">
    <location>
        <begin position="51"/>
        <end position="75"/>
    </location>
</feature>
<dbReference type="EMBL" id="CAKP01000067">
    <property type="protein sequence ID" value="CCJ33395.1"/>
    <property type="molecule type" value="Genomic_DNA"/>
</dbReference>
<keyword evidence="1" id="KW-0812">Transmembrane</keyword>
<dbReference type="Pfam" id="PF12822">
    <property type="entry name" value="ECF_trnsprt"/>
    <property type="match status" value="1"/>
</dbReference>
<organism evidence="2 3">
    <name type="scientific">Caloramator australicus RC3</name>
    <dbReference type="NCBI Taxonomy" id="857293"/>
    <lineage>
        <taxon>Bacteria</taxon>
        <taxon>Bacillati</taxon>
        <taxon>Bacillota</taxon>
        <taxon>Clostridia</taxon>
        <taxon>Eubacteriales</taxon>
        <taxon>Clostridiaceae</taxon>
        <taxon>Caloramator</taxon>
    </lineage>
</organism>
<dbReference type="InterPro" id="IPR024529">
    <property type="entry name" value="ECF_trnsprt_substrate-spec"/>
</dbReference>
<accession>I7LGN6</accession>
<evidence type="ECO:0000313" key="2">
    <source>
        <dbReference type="EMBL" id="CCJ33395.1"/>
    </source>
</evidence>
<name>I7LGN6_9CLOT</name>
<gene>
    <name evidence="2" type="ORF">CAAU_1311</name>
</gene>
<evidence type="ECO:0000256" key="1">
    <source>
        <dbReference type="SAM" id="Phobius"/>
    </source>
</evidence>
<keyword evidence="1" id="KW-0472">Membrane</keyword>
<evidence type="ECO:0000313" key="3">
    <source>
        <dbReference type="Proteomes" id="UP000007652"/>
    </source>
</evidence>
<dbReference type="eggNOG" id="COG4684">
    <property type="taxonomic scope" value="Bacteria"/>
</dbReference>
<comment type="caution">
    <text evidence="2">The sequence shown here is derived from an EMBL/GenBank/DDBJ whole genome shotgun (WGS) entry which is preliminary data.</text>
</comment>
<dbReference type="STRING" id="857293.CAAU_1311"/>
<feature type="transmembrane region" description="Helical" evidence="1">
    <location>
        <begin position="115"/>
        <end position="135"/>
    </location>
</feature>
<dbReference type="RefSeq" id="WP_008908665.1">
    <property type="nucleotide sequence ID" value="NZ_CAKP01000067.1"/>
</dbReference>
<sequence>MLTNPNQVKPFPLKTLTRLSILGAISIFMSFTPFGYIQLGAIRVTFMHIPVIIASIFEGYFGGIIVGLIFGLSSLISNLSGPLAPVFINPMVSIFPRIMIGIISALAYKKTKNASLTAILGTLTNTVLVLSMIYLFAAQSFANIRKIAIDTLGKFLLLVGLKNGTLEIIVAVIIVTAVVKALKSSFKE</sequence>
<feature type="transmembrane region" description="Helical" evidence="1">
    <location>
        <begin position="20"/>
        <end position="39"/>
    </location>
</feature>
<keyword evidence="3" id="KW-1185">Reference proteome</keyword>
<reference evidence="2 3" key="1">
    <citation type="journal article" date="2011" name="J. Bacteriol.">
        <title>Draft genome sequence of Caloramator australicus strain RC3T, a thermoanaerobe from the Great Artesian Basin of Australia.</title>
        <authorList>
            <person name="Ogg C.D."/>
            <person name="Patel B.K.C."/>
        </authorList>
    </citation>
    <scope>NUCLEOTIDE SEQUENCE [LARGE SCALE GENOMIC DNA]</scope>
    <source>
        <strain evidence="2 3">RC3</strain>
    </source>
</reference>
<dbReference type="AlphaFoldDB" id="I7LGN6"/>
<feature type="transmembrane region" description="Helical" evidence="1">
    <location>
        <begin position="87"/>
        <end position="108"/>
    </location>
</feature>
<feature type="transmembrane region" description="Helical" evidence="1">
    <location>
        <begin position="155"/>
        <end position="179"/>
    </location>
</feature>
<dbReference type="Proteomes" id="UP000007652">
    <property type="component" value="Unassembled WGS sequence"/>
</dbReference>
<keyword evidence="1" id="KW-1133">Transmembrane helix</keyword>
<proteinExistence type="predicted"/>
<protein>
    <submittedName>
        <fullName evidence="2">Substrate-specific component PanT of predicted pantothenate ECF transporter</fullName>
    </submittedName>
</protein>